<dbReference type="RefSeq" id="WP_329774587.1">
    <property type="nucleotide sequence ID" value="NZ_JAYDYW010000004.1"/>
</dbReference>
<gene>
    <name evidence="2" type="ORF">SNR37_002660</name>
</gene>
<feature type="chain" id="PRO_5045569138" evidence="1">
    <location>
        <begin position="19"/>
        <end position="107"/>
    </location>
</feature>
<dbReference type="EMBL" id="JAYDYW010000004">
    <property type="protein sequence ID" value="MEE1673246.1"/>
    <property type="molecule type" value="Genomic_DNA"/>
</dbReference>
<sequence length="107" mass="11869">MTKFKVFLLSLALSPSLAAESIEVTWAKLVKCYDAAMMATDYPKAIDCALNLNQIDPASSEALYYIVVSHTTAGLEIPRWVLDSPWPNGSPEDLNLYKKSQELMGEK</sequence>
<organism evidence="2 3">
    <name type="scientific">Agarivorans aestuarii</name>
    <dbReference type="NCBI Taxonomy" id="1563703"/>
    <lineage>
        <taxon>Bacteria</taxon>
        <taxon>Pseudomonadati</taxon>
        <taxon>Pseudomonadota</taxon>
        <taxon>Gammaproteobacteria</taxon>
        <taxon>Alteromonadales</taxon>
        <taxon>Alteromonadaceae</taxon>
        <taxon>Agarivorans</taxon>
    </lineage>
</organism>
<proteinExistence type="predicted"/>
<feature type="signal peptide" evidence="1">
    <location>
        <begin position="1"/>
        <end position="18"/>
    </location>
</feature>
<dbReference type="Proteomes" id="UP001310248">
    <property type="component" value="Unassembled WGS sequence"/>
</dbReference>
<accession>A0ABU7G1Q9</accession>
<name>A0ABU7G1Q9_9ALTE</name>
<protein>
    <submittedName>
        <fullName evidence="2">Uncharacterized protein</fullName>
    </submittedName>
</protein>
<evidence type="ECO:0000256" key="1">
    <source>
        <dbReference type="SAM" id="SignalP"/>
    </source>
</evidence>
<reference evidence="3" key="1">
    <citation type="submission" date="2023-07" db="EMBL/GenBank/DDBJ databases">
        <title>Draft genome sequence of Agarivorans aestuarii strain ZMCS4, a CAZymes producing bacteria isolated from the marine brown algae Clodostephus spongiosus.</title>
        <authorList>
            <person name="Lorente B."/>
            <person name="Cabral C."/>
            <person name="Frias J."/>
            <person name="Faria J."/>
            <person name="Toubarro D."/>
        </authorList>
    </citation>
    <scope>NUCLEOTIDE SEQUENCE [LARGE SCALE GENOMIC DNA]</scope>
    <source>
        <strain evidence="3">ZMCS4</strain>
    </source>
</reference>
<evidence type="ECO:0000313" key="3">
    <source>
        <dbReference type="Proteomes" id="UP001310248"/>
    </source>
</evidence>
<evidence type="ECO:0000313" key="2">
    <source>
        <dbReference type="EMBL" id="MEE1673246.1"/>
    </source>
</evidence>
<keyword evidence="1" id="KW-0732">Signal</keyword>
<comment type="caution">
    <text evidence="2">The sequence shown here is derived from an EMBL/GenBank/DDBJ whole genome shotgun (WGS) entry which is preliminary data.</text>
</comment>
<keyword evidence="3" id="KW-1185">Reference proteome</keyword>